<sequence length="61" mass="7273">MLRTRKNGEKIIIFYKQIRGIYDFLNKIPQLPSLTLRFEGLKKWTKEGEINPHLNLYNPPS</sequence>
<name>A0AAX6HZG7_IRIPA</name>
<reference evidence="1" key="1">
    <citation type="journal article" date="2023" name="GigaByte">
        <title>Genome assembly of the bearded iris, Iris pallida Lam.</title>
        <authorList>
            <person name="Bruccoleri R.E."/>
            <person name="Oakeley E.J."/>
            <person name="Faust A.M.E."/>
            <person name="Altorfer M."/>
            <person name="Dessus-Babus S."/>
            <person name="Burckhardt D."/>
            <person name="Oertli M."/>
            <person name="Naumann U."/>
            <person name="Petersen F."/>
            <person name="Wong J."/>
        </authorList>
    </citation>
    <scope>NUCLEOTIDE SEQUENCE</scope>
    <source>
        <strain evidence="1">GSM-AAB239-AS_SAM_17_03QT</strain>
    </source>
</reference>
<comment type="caution">
    <text evidence="1">The sequence shown here is derived from an EMBL/GenBank/DDBJ whole genome shotgun (WGS) entry which is preliminary data.</text>
</comment>
<dbReference type="AlphaFoldDB" id="A0AAX6HZG7"/>
<evidence type="ECO:0000313" key="1">
    <source>
        <dbReference type="EMBL" id="KAJ6845947.1"/>
    </source>
</evidence>
<dbReference type="EMBL" id="JANAVB010005600">
    <property type="protein sequence ID" value="KAJ6845947.1"/>
    <property type="molecule type" value="Genomic_DNA"/>
</dbReference>
<gene>
    <name evidence="1" type="ORF">M6B38_280035</name>
</gene>
<reference evidence="1" key="2">
    <citation type="submission" date="2023-04" db="EMBL/GenBank/DDBJ databases">
        <authorList>
            <person name="Bruccoleri R.E."/>
            <person name="Oakeley E.J."/>
            <person name="Faust A.-M."/>
            <person name="Dessus-Babus S."/>
            <person name="Altorfer M."/>
            <person name="Burckhardt D."/>
            <person name="Oertli M."/>
            <person name="Naumann U."/>
            <person name="Petersen F."/>
            <person name="Wong J."/>
        </authorList>
    </citation>
    <scope>NUCLEOTIDE SEQUENCE</scope>
    <source>
        <strain evidence="1">GSM-AAB239-AS_SAM_17_03QT</strain>
        <tissue evidence="1">Leaf</tissue>
    </source>
</reference>
<protein>
    <submittedName>
        <fullName evidence="1">Uncharacterized protein</fullName>
    </submittedName>
</protein>
<proteinExistence type="predicted"/>
<evidence type="ECO:0000313" key="2">
    <source>
        <dbReference type="Proteomes" id="UP001140949"/>
    </source>
</evidence>
<keyword evidence="2" id="KW-1185">Reference proteome</keyword>
<organism evidence="1 2">
    <name type="scientific">Iris pallida</name>
    <name type="common">Sweet iris</name>
    <dbReference type="NCBI Taxonomy" id="29817"/>
    <lineage>
        <taxon>Eukaryota</taxon>
        <taxon>Viridiplantae</taxon>
        <taxon>Streptophyta</taxon>
        <taxon>Embryophyta</taxon>
        <taxon>Tracheophyta</taxon>
        <taxon>Spermatophyta</taxon>
        <taxon>Magnoliopsida</taxon>
        <taxon>Liliopsida</taxon>
        <taxon>Asparagales</taxon>
        <taxon>Iridaceae</taxon>
        <taxon>Iridoideae</taxon>
        <taxon>Irideae</taxon>
        <taxon>Iris</taxon>
    </lineage>
</organism>
<dbReference type="Proteomes" id="UP001140949">
    <property type="component" value="Unassembled WGS sequence"/>
</dbReference>
<accession>A0AAX6HZG7</accession>